<proteinExistence type="predicted"/>
<comment type="caution">
    <text evidence="2">The sequence shown here is derived from an EMBL/GenBank/DDBJ whole genome shotgun (WGS) entry which is preliminary data.</text>
</comment>
<dbReference type="EMBL" id="LIAE01007355">
    <property type="protein sequence ID" value="PAV79893.1"/>
    <property type="molecule type" value="Genomic_DNA"/>
</dbReference>
<feature type="compositionally biased region" description="Low complexity" evidence="1">
    <location>
        <begin position="168"/>
        <end position="194"/>
    </location>
</feature>
<dbReference type="Proteomes" id="UP000218231">
    <property type="component" value="Unassembled WGS sequence"/>
</dbReference>
<feature type="compositionally biased region" description="Pro residues" evidence="1">
    <location>
        <begin position="195"/>
        <end position="208"/>
    </location>
</feature>
<feature type="compositionally biased region" description="Low complexity" evidence="1">
    <location>
        <begin position="7"/>
        <end position="31"/>
    </location>
</feature>
<evidence type="ECO:0000313" key="3">
    <source>
        <dbReference type="Proteomes" id="UP000218231"/>
    </source>
</evidence>
<evidence type="ECO:0000256" key="1">
    <source>
        <dbReference type="SAM" id="MobiDB-lite"/>
    </source>
</evidence>
<feature type="region of interest" description="Disordered" evidence="1">
    <location>
        <begin position="1"/>
        <end position="45"/>
    </location>
</feature>
<organism evidence="2 3">
    <name type="scientific">Diploscapter pachys</name>
    <dbReference type="NCBI Taxonomy" id="2018661"/>
    <lineage>
        <taxon>Eukaryota</taxon>
        <taxon>Metazoa</taxon>
        <taxon>Ecdysozoa</taxon>
        <taxon>Nematoda</taxon>
        <taxon>Chromadorea</taxon>
        <taxon>Rhabditida</taxon>
        <taxon>Rhabditina</taxon>
        <taxon>Rhabditomorpha</taxon>
        <taxon>Rhabditoidea</taxon>
        <taxon>Rhabditidae</taxon>
        <taxon>Diploscapter</taxon>
    </lineage>
</organism>
<gene>
    <name evidence="2" type="ORF">WR25_06610</name>
</gene>
<reference evidence="2 3" key="1">
    <citation type="journal article" date="2017" name="Curr. Biol.">
        <title>Genome architecture and evolution of a unichromosomal asexual nematode.</title>
        <authorList>
            <person name="Fradin H."/>
            <person name="Zegar C."/>
            <person name="Gutwein M."/>
            <person name="Lucas J."/>
            <person name="Kovtun M."/>
            <person name="Corcoran D."/>
            <person name="Baugh L.R."/>
            <person name="Kiontke K."/>
            <person name="Gunsalus K."/>
            <person name="Fitch D.H."/>
            <person name="Piano F."/>
        </authorList>
    </citation>
    <scope>NUCLEOTIDE SEQUENCE [LARGE SCALE GENOMIC DNA]</scope>
    <source>
        <strain evidence="2">PF1309</strain>
    </source>
</reference>
<dbReference type="AlphaFoldDB" id="A0A2A2L1C5"/>
<sequence>MMFAPPQSSQQQQQQQQQQKQSESNNSSAASTHPHPFQHQLTASSSFEQLLRVGVRFGGHSLPTTSAKYPSTSQPRIPQQSPRPLSPLEIVSSVESDNDKQEDPLSEAGSPRSESDEDQNPLNLNITVDSVDDAISGSGDSMNMTSSPSEGPYSSGNFLSEPCTSNEQSTTSSPSMQQMIQSQHSIQILPHHLPLNPPQNPPQAPGKS</sequence>
<feature type="region of interest" description="Disordered" evidence="1">
    <location>
        <begin position="58"/>
        <end position="208"/>
    </location>
</feature>
<feature type="compositionally biased region" description="Polar residues" evidence="1">
    <location>
        <begin position="138"/>
        <end position="167"/>
    </location>
</feature>
<feature type="compositionally biased region" description="Low complexity" evidence="1">
    <location>
        <begin position="70"/>
        <end position="88"/>
    </location>
</feature>
<name>A0A2A2L1C5_9BILA</name>
<evidence type="ECO:0000313" key="2">
    <source>
        <dbReference type="EMBL" id="PAV79893.1"/>
    </source>
</evidence>
<keyword evidence="3" id="KW-1185">Reference proteome</keyword>
<accession>A0A2A2L1C5</accession>
<protein>
    <submittedName>
        <fullName evidence="2">Uncharacterized protein</fullName>
    </submittedName>
</protein>